<protein>
    <submittedName>
        <fullName evidence="2">Uncharacterized protein</fullName>
    </submittedName>
</protein>
<dbReference type="PANTHER" id="PTHR45823:SF1">
    <property type="entry name" value="T-SNARE COILED-COIL HOMOLOGY DOMAIN-CONTAINING PROTEIN"/>
    <property type="match status" value="1"/>
</dbReference>
<reference evidence="2" key="1">
    <citation type="submission" date="2021-10" db="EMBL/GenBank/DDBJ databases">
        <title>Tropical sea cucumber genome reveals ecological adaptation and Cuvierian tubules defense mechanism.</title>
        <authorList>
            <person name="Chen T."/>
        </authorList>
    </citation>
    <scope>NUCLEOTIDE SEQUENCE</scope>
    <source>
        <strain evidence="2">Nanhai2018</strain>
        <tissue evidence="2">Muscle</tissue>
    </source>
</reference>
<dbReference type="Proteomes" id="UP001152320">
    <property type="component" value="Chromosome 17"/>
</dbReference>
<gene>
    <name evidence="2" type="ORF">HOLleu_33013</name>
</gene>
<dbReference type="OrthoDB" id="775972at2759"/>
<dbReference type="AlphaFoldDB" id="A0A9Q0YS42"/>
<keyword evidence="3" id="KW-1185">Reference proteome</keyword>
<name>A0A9Q0YS42_HOLLE</name>
<accession>A0A9Q0YS42</accession>
<organism evidence="2 3">
    <name type="scientific">Holothuria leucospilota</name>
    <name type="common">Black long sea cucumber</name>
    <name type="synonym">Mertensiothuria leucospilota</name>
    <dbReference type="NCBI Taxonomy" id="206669"/>
    <lineage>
        <taxon>Eukaryota</taxon>
        <taxon>Metazoa</taxon>
        <taxon>Echinodermata</taxon>
        <taxon>Eleutherozoa</taxon>
        <taxon>Echinozoa</taxon>
        <taxon>Holothuroidea</taxon>
        <taxon>Aspidochirotacea</taxon>
        <taxon>Aspidochirotida</taxon>
        <taxon>Holothuriidae</taxon>
        <taxon>Holothuria</taxon>
    </lineage>
</organism>
<feature type="compositionally biased region" description="Polar residues" evidence="1">
    <location>
        <begin position="74"/>
        <end position="87"/>
    </location>
</feature>
<proteinExistence type="predicted"/>
<dbReference type="EMBL" id="JAIZAY010000017">
    <property type="protein sequence ID" value="KAJ8025452.1"/>
    <property type="molecule type" value="Genomic_DNA"/>
</dbReference>
<feature type="region of interest" description="Disordered" evidence="1">
    <location>
        <begin position="61"/>
        <end position="97"/>
    </location>
</feature>
<sequence length="243" mass="27024">MANSEGEGEPLIDLGAESREMQQEEWAVLSSVGTEASRSEAGNEAENILVTEFHRHRPNITPLSNFGLTRENPDTQAGISSREATSQGHGGNPFLAQYGETDRREFSAHFQGEGRPPERYLGNDQHFRGLNSRNINRENTEVGGIPRYFGKPIMQPPQFDGSTNWDDYLVQFELISELNGWSPDTKALYLAAGLKGQARAILSELDAVRRRDFKELVTALGRRFGAASQTQLYKAILRNKANG</sequence>
<comment type="caution">
    <text evidence="2">The sequence shown here is derived from an EMBL/GenBank/DDBJ whole genome shotgun (WGS) entry which is preliminary data.</text>
</comment>
<evidence type="ECO:0000256" key="1">
    <source>
        <dbReference type="SAM" id="MobiDB-lite"/>
    </source>
</evidence>
<evidence type="ECO:0000313" key="3">
    <source>
        <dbReference type="Proteomes" id="UP001152320"/>
    </source>
</evidence>
<evidence type="ECO:0000313" key="2">
    <source>
        <dbReference type="EMBL" id="KAJ8025452.1"/>
    </source>
</evidence>
<dbReference type="PANTHER" id="PTHR45823">
    <property type="entry name" value="T-SNARE COILED-COIL HOMOLOGY DOMAIN-CONTAINING PROTEIN"/>
    <property type="match status" value="1"/>
</dbReference>